<dbReference type="GO" id="GO:0005886">
    <property type="term" value="C:plasma membrane"/>
    <property type="evidence" value="ECO:0007669"/>
    <property type="project" value="UniProtKB-SubCell"/>
</dbReference>
<dbReference type="InterPro" id="IPR013099">
    <property type="entry name" value="K_chnl_dom"/>
</dbReference>
<organism evidence="5">
    <name type="scientific">hydrothermal vent metagenome</name>
    <dbReference type="NCBI Taxonomy" id="652676"/>
    <lineage>
        <taxon>unclassified sequences</taxon>
        <taxon>metagenomes</taxon>
        <taxon>ecological metagenomes</taxon>
    </lineage>
</organism>
<dbReference type="InterPro" id="IPR003148">
    <property type="entry name" value="RCK_N"/>
</dbReference>
<keyword evidence="2" id="KW-0812">Transmembrane</keyword>
<dbReference type="Pfam" id="PF22614">
    <property type="entry name" value="Slo-like_RCK"/>
    <property type="match status" value="1"/>
</dbReference>
<dbReference type="PANTHER" id="PTHR43833:SF9">
    <property type="entry name" value="POTASSIUM CHANNEL PROTEIN YUGO-RELATED"/>
    <property type="match status" value="1"/>
</dbReference>
<evidence type="ECO:0000313" key="5">
    <source>
        <dbReference type="EMBL" id="VAX13611.1"/>
    </source>
</evidence>
<accession>A0A3B1BGN0</accession>
<keyword evidence="2" id="KW-0472">Membrane</keyword>
<evidence type="ECO:0000256" key="2">
    <source>
        <dbReference type="SAM" id="Phobius"/>
    </source>
</evidence>
<dbReference type="InterPro" id="IPR050721">
    <property type="entry name" value="Trk_Ktr_HKT_K-transport"/>
</dbReference>
<keyword evidence="5" id="KW-0813">Transport</keyword>
<dbReference type="Pfam" id="PF07885">
    <property type="entry name" value="Ion_trans_2"/>
    <property type="match status" value="1"/>
</dbReference>
<keyword evidence="2" id="KW-1133">Transmembrane helix</keyword>
<dbReference type="GO" id="GO:0006813">
    <property type="term" value="P:potassium ion transport"/>
    <property type="evidence" value="ECO:0007669"/>
    <property type="project" value="InterPro"/>
</dbReference>
<dbReference type="EMBL" id="UOFZ01000127">
    <property type="protein sequence ID" value="VAX13611.1"/>
    <property type="molecule type" value="Genomic_DNA"/>
</dbReference>
<dbReference type="AlphaFoldDB" id="A0A3B1BGN0"/>
<dbReference type="PANTHER" id="PTHR43833">
    <property type="entry name" value="POTASSIUM CHANNEL PROTEIN 2-RELATED-RELATED"/>
    <property type="match status" value="1"/>
</dbReference>
<feature type="transmembrane region" description="Helical" evidence="2">
    <location>
        <begin position="21"/>
        <end position="44"/>
    </location>
</feature>
<reference evidence="5" key="1">
    <citation type="submission" date="2018-06" db="EMBL/GenBank/DDBJ databases">
        <authorList>
            <person name="Zhirakovskaya E."/>
        </authorList>
    </citation>
    <scope>NUCLEOTIDE SEQUENCE</scope>
</reference>
<evidence type="ECO:0000259" key="3">
    <source>
        <dbReference type="Pfam" id="PF07885"/>
    </source>
</evidence>
<gene>
    <name evidence="5" type="ORF">MNBD_GAMMA24-1637</name>
</gene>
<evidence type="ECO:0000256" key="1">
    <source>
        <dbReference type="ARBA" id="ARBA00004651"/>
    </source>
</evidence>
<keyword evidence="5" id="KW-0406">Ion transport</keyword>
<feature type="transmembrane region" description="Helical" evidence="2">
    <location>
        <begin position="81"/>
        <end position="103"/>
    </location>
</feature>
<protein>
    <submittedName>
        <fullName evidence="5">Potassium channel protein</fullName>
    </submittedName>
</protein>
<comment type="subcellular location">
    <subcellularLocation>
        <location evidence="1">Cell membrane</location>
        <topology evidence="1">Multi-pass membrane protein</topology>
    </subcellularLocation>
</comment>
<name>A0A3B1BGN0_9ZZZZ</name>
<dbReference type="SUPFAM" id="SSF51735">
    <property type="entry name" value="NAD(P)-binding Rossmann-fold domains"/>
    <property type="match status" value="1"/>
</dbReference>
<dbReference type="GO" id="GO:0034220">
    <property type="term" value="P:monoatomic ion transmembrane transport"/>
    <property type="evidence" value="ECO:0007669"/>
    <property type="project" value="UniProtKB-KW"/>
</dbReference>
<feature type="domain" description="RCK N-terminal" evidence="4">
    <location>
        <begin position="122"/>
        <end position="215"/>
    </location>
</feature>
<sequence length="368" mass="42237">MHFILRYLLRKRGHLKYKAQHNLIHSIIKSSLLLAFIFVLHIALMMHYEGLSLGDATWLTFTTATTVGYGDLSASTTQGRIATILLLYLAGIFILAKVAGDYFDYRLEVRDKKNKGQWSWRMNDHIVILNTPSYSGERYLQRLIQQFRASSYYADVPIYLLTRQFPSGLPSFIAEFNKVMYYNGNPGNPQDLKAVYVDKARDIIVLTKDENDESSDGRTFDILHRLKELRVKASVLAECVEDINRKRLEEAGANIVLRPIRAYPEMIVRAFDAPGSERIIENMFNSENDEYRRYNVEISNMPWSEIVTRLITQDTGIAVAYIDRHSNEMVYNPPANASPDIQALITISKDNNMHSNDDVKALLSQEQK</sequence>
<evidence type="ECO:0000259" key="4">
    <source>
        <dbReference type="Pfam" id="PF22614"/>
    </source>
</evidence>
<dbReference type="Gene3D" id="3.40.50.720">
    <property type="entry name" value="NAD(P)-binding Rossmann-like Domain"/>
    <property type="match status" value="1"/>
</dbReference>
<dbReference type="InterPro" id="IPR036291">
    <property type="entry name" value="NAD(P)-bd_dom_sf"/>
</dbReference>
<proteinExistence type="predicted"/>
<dbReference type="SUPFAM" id="SSF81324">
    <property type="entry name" value="Voltage-gated potassium channels"/>
    <property type="match status" value="1"/>
</dbReference>
<feature type="domain" description="Potassium channel" evidence="3">
    <location>
        <begin position="34"/>
        <end position="101"/>
    </location>
</feature>
<dbReference type="Gene3D" id="1.10.287.70">
    <property type="match status" value="1"/>
</dbReference>
<keyword evidence="5" id="KW-0407">Ion channel</keyword>